<dbReference type="InterPro" id="IPR007493">
    <property type="entry name" value="DUF538"/>
</dbReference>
<dbReference type="Gene3D" id="2.30.240.10">
    <property type="entry name" value="At5g01610-like"/>
    <property type="match status" value="1"/>
</dbReference>
<dbReference type="SUPFAM" id="SSF141562">
    <property type="entry name" value="At5g01610-like"/>
    <property type="match status" value="1"/>
</dbReference>
<dbReference type="InterPro" id="IPR036758">
    <property type="entry name" value="At5g01610-like"/>
</dbReference>
<reference evidence="2" key="1">
    <citation type="submission" date="2013-07" db="EMBL/GenBank/DDBJ databases">
        <title>The genome of Eucalyptus grandis.</title>
        <authorList>
            <person name="Schmutz J."/>
            <person name="Hayes R."/>
            <person name="Myburg A."/>
            <person name="Tuskan G."/>
            <person name="Grattapaglia D."/>
            <person name="Rokhsar D.S."/>
        </authorList>
    </citation>
    <scope>NUCLEOTIDE SEQUENCE</scope>
    <source>
        <tissue evidence="2">Leaf extractions</tissue>
    </source>
</reference>
<evidence type="ECO:0000256" key="1">
    <source>
        <dbReference type="SAM" id="MobiDB-lite"/>
    </source>
</evidence>
<dbReference type="STRING" id="71139.A0A059B3I1"/>
<dbReference type="Pfam" id="PF04398">
    <property type="entry name" value="DUF538"/>
    <property type="match status" value="1"/>
</dbReference>
<proteinExistence type="predicted"/>
<sequence length="120" mass="12974">MPGEVPVLAHRDGAPQRAAPAQGHRGMRVREGDRLRITAQIEHGKIKKLTGVKTKELLVWVTLCDIYLDDPPTGKITFKTPSGLYRSFPVSAFEIEEPAKDGGKAKGVEGASAAVEVKEV</sequence>
<dbReference type="AlphaFoldDB" id="A0A059B3I1"/>
<dbReference type="Gramene" id="KCW60574">
    <property type="protein sequence ID" value="KCW60574"/>
    <property type="gene ID" value="EUGRSUZ_H03305"/>
</dbReference>
<gene>
    <name evidence="2" type="ORF">EUGRSUZ_H03305</name>
</gene>
<feature type="region of interest" description="Disordered" evidence="1">
    <location>
        <begin position="1"/>
        <end position="28"/>
    </location>
</feature>
<dbReference type="PANTHER" id="PTHR31676:SF10">
    <property type="entry name" value="EXPRESSED PROTEIN"/>
    <property type="match status" value="1"/>
</dbReference>
<evidence type="ECO:0000313" key="2">
    <source>
        <dbReference type="EMBL" id="KCW60574.1"/>
    </source>
</evidence>
<accession>A0A059B3I1</accession>
<feature type="region of interest" description="Disordered" evidence="1">
    <location>
        <begin position="99"/>
        <end position="120"/>
    </location>
</feature>
<organism evidence="2">
    <name type="scientific">Eucalyptus grandis</name>
    <name type="common">Flooded gum</name>
    <dbReference type="NCBI Taxonomy" id="71139"/>
    <lineage>
        <taxon>Eukaryota</taxon>
        <taxon>Viridiplantae</taxon>
        <taxon>Streptophyta</taxon>
        <taxon>Embryophyta</taxon>
        <taxon>Tracheophyta</taxon>
        <taxon>Spermatophyta</taxon>
        <taxon>Magnoliopsida</taxon>
        <taxon>eudicotyledons</taxon>
        <taxon>Gunneridae</taxon>
        <taxon>Pentapetalae</taxon>
        <taxon>rosids</taxon>
        <taxon>malvids</taxon>
        <taxon>Myrtales</taxon>
        <taxon>Myrtaceae</taxon>
        <taxon>Myrtoideae</taxon>
        <taxon>Eucalypteae</taxon>
        <taxon>Eucalyptus</taxon>
    </lineage>
</organism>
<name>A0A059B3I1_EUCGR</name>
<dbReference type="InParanoid" id="A0A059B3I1"/>
<dbReference type="eggNOG" id="ENOG502RYFH">
    <property type="taxonomic scope" value="Eukaryota"/>
</dbReference>
<protein>
    <submittedName>
        <fullName evidence="2">Uncharacterized protein</fullName>
    </submittedName>
</protein>
<dbReference type="EMBL" id="KK198760">
    <property type="protein sequence ID" value="KCW60574.1"/>
    <property type="molecule type" value="Genomic_DNA"/>
</dbReference>
<dbReference type="PANTHER" id="PTHR31676">
    <property type="entry name" value="T31J12.3 PROTEIN-RELATED"/>
    <property type="match status" value="1"/>
</dbReference>